<dbReference type="OrthoDB" id="272411at2759"/>
<feature type="domain" description="FUZ/MON1/HPS1 third Longin" evidence="5">
    <location>
        <begin position="402"/>
        <end position="463"/>
    </location>
</feature>
<dbReference type="InterPro" id="IPR043970">
    <property type="entry name" value="FUZ/MON1/HPS1_longin_3"/>
</dbReference>
<sequence length="471" mass="53605">MKSDEESDVSYESGIDASDSKEGLNVNNVMLDETVSPAASEILANDFIEGFNDELFLNKLSQREFTVFLLSEVGKPIYASCGHEEELCSLTALIQTFVMVAESWEDSLINMCSGNLYIAFSHRGPLIICIIVRDNCLLDTHIDLVYKQVLSVLCRVQLLSIFDLKGPSFDLRILLRGMDRLISEILYYYRSDVTFFQKSVRVFPMPLAEREFIANTISNCVNNTKPLNFLIDPFVPFLCTSLSSSSLSVGEYPYLIVLKLYDKLLKRIFPVTNVILGIVIVHRQLVAMVRMNGVQLHPFDLHIIINLVECNPSIKNAHNWIPICLPHFNDAGFVHAYITYFAEESPACLILISLERNAFEPLRMAVDSILTKLKASKSYTVLESLFTNPLDFEIDTALFPDLWHFILKKNSVSQVCSSLSHVPYTSKEERRRLQKCYRKIADFCSRANLQEIFIKSPENCIYVNVCLQSLH</sequence>
<dbReference type="GO" id="GO:0035658">
    <property type="term" value="C:Mon1-Ccz1 complex"/>
    <property type="evidence" value="ECO:0007669"/>
    <property type="project" value="TreeGrafter"/>
</dbReference>
<evidence type="ECO:0000313" key="6">
    <source>
        <dbReference type="EMBL" id="VDN59784.1"/>
    </source>
</evidence>
<dbReference type="EMBL" id="UYYG01001190">
    <property type="protein sequence ID" value="VDN59784.1"/>
    <property type="molecule type" value="Genomic_DNA"/>
</dbReference>
<dbReference type="Proteomes" id="UP000038040">
    <property type="component" value="Unplaced"/>
</dbReference>
<evidence type="ECO:0000313" key="7">
    <source>
        <dbReference type="Proteomes" id="UP000038040"/>
    </source>
</evidence>
<name>A0A0N4UHB2_DRAME</name>
<dbReference type="InterPro" id="IPR043972">
    <property type="entry name" value="FUZ/MON1/HPS1_longin_1"/>
</dbReference>
<feature type="domain" description="FUZ/MON1/HPS1 second Longin" evidence="4">
    <location>
        <begin position="276"/>
        <end position="368"/>
    </location>
</feature>
<dbReference type="InterPro" id="IPR004353">
    <property type="entry name" value="Mon1"/>
</dbReference>
<dbReference type="GO" id="GO:0032510">
    <property type="term" value="P:endosome to lysosome transport via multivesicular body sorting pathway"/>
    <property type="evidence" value="ECO:0007669"/>
    <property type="project" value="TreeGrafter"/>
</dbReference>
<comment type="function">
    <text evidence="2">Plays an important role in membrane trafficking through the secretory apparatus.</text>
</comment>
<evidence type="ECO:0000259" key="4">
    <source>
        <dbReference type="Pfam" id="PF19037"/>
    </source>
</evidence>
<organism evidence="7 9">
    <name type="scientific">Dracunculus medinensis</name>
    <name type="common">Guinea worm</name>
    <dbReference type="NCBI Taxonomy" id="318479"/>
    <lineage>
        <taxon>Eukaryota</taxon>
        <taxon>Metazoa</taxon>
        <taxon>Ecdysozoa</taxon>
        <taxon>Nematoda</taxon>
        <taxon>Chromadorea</taxon>
        <taxon>Rhabditida</taxon>
        <taxon>Spirurina</taxon>
        <taxon>Dracunculoidea</taxon>
        <taxon>Dracunculidae</taxon>
        <taxon>Dracunculus</taxon>
    </lineage>
</organism>
<dbReference type="Pfam" id="PF19038">
    <property type="entry name" value="Fuz_longin_3"/>
    <property type="match status" value="1"/>
</dbReference>
<evidence type="ECO:0000313" key="9">
    <source>
        <dbReference type="WBParaSite" id="DME_0000692501-mRNA-1"/>
    </source>
</evidence>
<dbReference type="AlphaFoldDB" id="A0A0N4UHB2"/>
<evidence type="ECO:0000256" key="2">
    <source>
        <dbReference type="RuleBase" id="RU367048"/>
    </source>
</evidence>
<dbReference type="WBParaSite" id="DME_0000692501-mRNA-1">
    <property type="protein sequence ID" value="DME_0000692501-mRNA-1"/>
    <property type="gene ID" value="DME_0000692501"/>
</dbReference>
<accession>A0A0N4UHB2</accession>
<evidence type="ECO:0000259" key="5">
    <source>
        <dbReference type="Pfam" id="PF19038"/>
    </source>
</evidence>
<dbReference type="STRING" id="318479.A0A0N4UHB2"/>
<keyword evidence="8" id="KW-1185">Reference proteome</keyword>
<proteinExistence type="inferred from homology"/>
<evidence type="ECO:0000256" key="1">
    <source>
        <dbReference type="ARBA" id="ARBA00008968"/>
    </source>
</evidence>
<dbReference type="Pfam" id="PF19036">
    <property type="entry name" value="Fuz_longin_1"/>
    <property type="match status" value="1"/>
</dbReference>
<dbReference type="PRINTS" id="PR01546">
    <property type="entry name" value="YEAST73DUF"/>
</dbReference>
<dbReference type="Proteomes" id="UP000274756">
    <property type="component" value="Unassembled WGS sequence"/>
</dbReference>
<dbReference type="GO" id="GO:0006623">
    <property type="term" value="P:protein targeting to vacuole"/>
    <property type="evidence" value="ECO:0007669"/>
    <property type="project" value="UniProtKB-UniRule"/>
</dbReference>
<dbReference type="Pfam" id="PF19037">
    <property type="entry name" value="Fuz_longin_2"/>
    <property type="match status" value="1"/>
</dbReference>
<protein>
    <recommendedName>
        <fullName evidence="2">Vacuolar fusion protein MON1 homolog</fullName>
    </recommendedName>
</protein>
<evidence type="ECO:0000259" key="3">
    <source>
        <dbReference type="Pfam" id="PF19036"/>
    </source>
</evidence>
<evidence type="ECO:0000313" key="8">
    <source>
        <dbReference type="Proteomes" id="UP000274756"/>
    </source>
</evidence>
<reference evidence="9" key="1">
    <citation type="submission" date="2017-02" db="UniProtKB">
        <authorList>
            <consortium name="WormBaseParasite"/>
        </authorList>
    </citation>
    <scope>IDENTIFICATION</scope>
</reference>
<dbReference type="PANTHER" id="PTHR13027">
    <property type="entry name" value="SAND PROTEIN-RELATED"/>
    <property type="match status" value="1"/>
</dbReference>
<gene>
    <name evidence="6" type="ORF">DME_LOCUS9757</name>
</gene>
<reference evidence="6 8" key="2">
    <citation type="submission" date="2018-11" db="EMBL/GenBank/DDBJ databases">
        <authorList>
            <consortium name="Pathogen Informatics"/>
        </authorList>
    </citation>
    <scope>NUCLEOTIDE SEQUENCE [LARGE SCALE GENOMIC DNA]</scope>
</reference>
<dbReference type="InterPro" id="IPR043971">
    <property type="entry name" value="FUZ/MON1/HPS1_longin_2"/>
</dbReference>
<dbReference type="PANTHER" id="PTHR13027:SF7">
    <property type="entry name" value="VACUOLAR FUSION PROTEIN MON1 HOMOLOG"/>
    <property type="match status" value="1"/>
</dbReference>
<comment type="similarity">
    <text evidence="1 2">Belongs to the MON1/SAND family.</text>
</comment>
<feature type="domain" description="FUZ/MON1/HPS1 first Longin" evidence="3">
    <location>
        <begin position="67"/>
        <end position="185"/>
    </location>
</feature>